<accession>A0ABN9DQI2</accession>
<sequence length="340" mass="37874">MAFLKKRKLDRTEQDSEYFQCYSDITVHEEMLSDTVRTNAYKTAIFRSQDCFFGKTVLDIGAGTGILSIFCAQAGASKVYAVEASTVSQLACDVVKHNGMEGKIEVICNPVENADIPGEVDVIVSEWMGYSLMYESMLSSVLYARDKWLKPGGLIFPSLADLFIVPINDTTVEERLDFWSGMKDVYGVDMSCVETFARKCVMSQDMAVCPIYPENILSHPVKFATLNLATITQDDIATIAGSFRFCCYGSSLMHGFAVWFAVSFPGENRLTLSTSPYGQETHWKQTMLYLEEEVHVEQDTEISGDIRMSPSENNARHLCVSITYSIGGGACKTRNFQMGN</sequence>
<evidence type="ECO:0000256" key="2">
    <source>
        <dbReference type="ARBA" id="ARBA00022603"/>
    </source>
</evidence>
<evidence type="ECO:0000259" key="8">
    <source>
        <dbReference type="Pfam" id="PF22528"/>
    </source>
</evidence>
<dbReference type="PANTHER" id="PTHR11006:SF73">
    <property type="entry name" value="PROTEIN ARGININE N-METHYLTRANSFERASE 6"/>
    <property type="match status" value="1"/>
</dbReference>
<dbReference type="Pfam" id="PF06325">
    <property type="entry name" value="PrmA"/>
    <property type="match status" value="1"/>
</dbReference>
<keyword evidence="2 7" id="KW-0489">Methyltransferase</keyword>
<reference evidence="9" key="1">
    <citation type="submission" date="2023-05" db="EMBL/GenBank/DDBJ databases">
        <authorList>
            <person name="Stuckert A."/>
        </authorList>
    </citation>
    <scope>NUCLEOTIDE SEQUENCE</scope>
</reference>
<keyword evidence="10" id="KW-1185">Reference proteome</keyword>
<evidence type="ECO:0000313" key="10">
    <source>
        <dbReference type="Proteomes" id="UP001162483"/>
    </source>
</evidence>
<evidence type="ECO:0000256" key="3">
    <source>
        <dbReference type="ARBA" id="ARBA00022679"/>
    </source>
</evidence>
<organism evidence="9 10">
    <name type="scientific">Staurois parvus</name>
    <dbReference type="NCBI Taxonomy" id="386267"/>
    <lineage>
        <taxon>Eukaryota</taxon>
        <taxon>Metazoa</taxon>
        <taxon>Chordata</taxon>
        <taxon>Craniata</taxon>
        <taxon>Vertebrata</taxon>
        <taxon>Euteleostomi</taxon>
        <taxon>Amphibia</taxon>
        <taxon>Batrachia</taxon>
        <taxon>Anura</taxon>
        <taxon>Neobatrachia</taxon>
        <taxon>Ranoidea</taxon>
        <taxon>Ranidae</taxon>
        <taxon>Staurois</taxon>
    </lineage>
</organism>
<evidence type="ECO:0000256" key="6">
    <source>
        <dbReference type="ARBA" id="ARBA00042685"/>
    </source>
</evidence>
<dbReference type="Gene3D" id="3.40.50.150">
    <property type="entry name" value="Vaccinia Virus protein VP39"/>
    <property type="match status" value="1"/>
</dbReference>
<dbReference type="EC" id="2.1.1.319" evidence="1"/>
<evidence type="ECO:0000256" key="7">
    <source>
        <dbReference type="PROSITE-ProRule" id="PRU01015"/>
    </source>
</evidence>
<dbReference type="InterPro" id="IPR025799">
    <property type="entry name" value="Arg_MeTrfase"/>
</dbReference>
<feature type="domain" description="Protein arginine N-methyltransferase" evidence="8">
    <location>
        <begin position="160"/>
        <end position="327"/>
    </location>
</feature>
<name>A0ABN9DQI2_9NEOB</name>
<dbReference type="CDD" id="cd02440">
    <property type="entry name" value="AdoMet_MTases"/>
    <property type="match status" value="1"/>
</dbReference>
<proteinExistence type="predicted"/>
<dbReference type="Proteomes" id="UP001162483">
    <property type="component" value="Unassembled WGS sequence"/>
</dbReference>
<dbReference type="SUPFAM" id="SSF53335">
    <property type="entry name" value="S-adenosyl-L-methionine-dependent methyltransferases"/>
    <property type="match status" value="1"/>
</dbReference>
<gene>
    <name evidence="9" type="ORF">SPARVUS_LOCUS8061138</name>
</gene>
<dbReference type="PANTHER" id="PTHR11006">
    <property type="entry name" value="PROTEIN ARGININE N-METHYLTRANSFERASE"/>
    <property type="match status" value="1"/>
</dbReference>
<dbReference type="InterPro" id="IPR055135">
    <property type="entry name" value="PRMT_dom"/>
</dbReference>
<evidence type="ECO:0000313" key="9">
    <source>
        <dbReference type="EMBL" id="CAI9574889.1"/>
    </source>
</evidence>
<dbReference type="PROSITE" id="PS51678">
    <property type="entry name" value="SAM_MT_PRMT"/>
    <property type="match status" value="1"/>
</dbReference>
<protein>
    <recommendedName>
        <fullName evidence="5">Protein arginine N-methyltransferase 6</fullName>
        <ecNumber evidence="1">2.1.1.319</ecNumber>
    </recommendedName>
    <alternativeName>
        <fullName evidence="6">Histone-arginine N-methyltransferase PRMT6</fullName>
    </alternativeName>
</protein>
<keyword evidence="4 7" id="KW-0949">S-adenosyl-L-methionine</keyword>
<evidence type="ECO:0000256" key="5">
    <source>
        <dbReference type="ARBA" id="ARBA00040406"/>
    </source>
</evidence>
<dbReference type="Gene3D" id="2.70.160.11">
    <property type="entry name" value="Hnrnp arginine n-methyltransferase1"/>
    <property type="match status" value="1"/>
</dbReference>
<evidence type="ECO:0000256" key="1">
    <source>
        <dbReference type="ARBA" id="ARBA00011925"/>
    </source>
</evidence>
<keyword evidence="3 7" id="KW-0808">Transferase</keyword>
<comment type="caution">
    <text evidence="9">The sequence shown here is derived from an EMBL/GenBank/DDBJ whole genome shotgun (WGS) entry which is preliminary data.</text>
</comment>
<dbReference type="Pfam" id="PF22528">
    <property type="entry name" value="PRMT_C"/>
    <property type="match status" value="1"/>
</dbReference>
<dbReference type="InterPro" id="IPR029063">
    <property type="entry name" value="SAM-dependent_MTases_sf"/>
</dbReference>
<dbReference type="EMBL" id="CATNWA010014696">
    <property type="protein sequence ID" value="CAI9574889.1"/>
    <property type="molecule type" value="Genomic_DNA"/>
</dbReference>
<evidence type="ECO:0000256" key="4">
    <source>
        <dbReference type="ARBA" id="ARBA00022691"/>
    </source>
</evidence>